<feature type="chain" id="PRO_5046782909" evidence="2">
    <location>
        <begin position="29"/>
        <end position="197"/>
    </location>
</feature>
<feature type="signal peptide" evidence="2">
    <location>
        <begin position="1"/>
        <end position="28"/>
    </location>
</feature>
<reference evidence="3 4" key="1">
    <citation type="submission" date="2021-03" db="EMBL/GenBank/DDBJ databases">
        <title>Genomic Encyclopedia of Type Strains, Phase IV (KMG-IV): sequencing the most valuable type-strain genomes for metagenomic binning, comparative biology and taxonomic classification.</title>
        <authorList>
            <person name="Goeker M."/>
        </authorList>
    </citation>
    <scope>NUCLEOTIDE SEQUENCE [LARGE SCALE GENOMIC DNA]</scope>
    <source>
        <strain evidence="3 4">DSM 26048</strain>
    </source>
</reference>
<evidence type="ECO:0000256" key="2">
    <source>
        <dbReference type="SAM" id="SignalP"/>
    </source>
</evidence>
<gene>
    <name evidence="3" type="ORF">J2Z66_003678</name>
</gene>
<organism evidence="3 4">
    <name type="scientific">Paenibacillus eucommiae</name>
    <dbReference type="NCBI Taxonomy" id="1355755"/>
    <lineage>
        <taxon>Bacteria</taxon>
        <taxon>Bacillati</taxon>
        <taxon>Bacillota</taxon>
        <taxon>Bacilli</taxon>
        <taxon>Bacillales</taxon>
        <taxon>Paenibacillaceae</taxon>
        <taxon>Paenibacillus</taxon>
    </lineage>
</organism>
<keyword evidence="2" id="KW-0732">Signal</keyword>
<dbReference type="Proteomes" id="UP001519287">
    <property type="component" value="Unassembled WGS sequence"/>
</dbReference>
<name>A0ABS4IWY9_9BACL</name>
<evidence type="ECO:0000313" key="4">
    <source>
        <dbReference type="Proteomes" id="UP001519287"/>
    </source>
</evidence>
<dbReference type="RefSeq" id="WP_245375640.1">
    <property type="nucleotide sequence ID" value="NZ_JAGGLB010000012.1"/>
</dbReference>
<sequence length="197" mass="21589">MQVTKKILTVLTLAAIVSSTAAISSASAADAYAGEISQKQNAVSSLQADQARLTAEIEAAKSSGNSTLAEQKQVQLQQNGATMIQISSMDIETALLMVQSQRTQLLENQLKLQIEEVQKRNQLIVELNTQLAEARKNGDETLVKELQSKIDAAGNSQQMDMLRMQSLSNKRNEAFDVMTNFVKKMQESRASIIGNMR</sequence>
<accession>A0ABS4IWY9</accession>
<comment type="caution">
    <text evidence="3">The sequence shown here is derived from an EMBL/GenBank/DDBJ whole genome shotgun (WGS) entry which is preliminary data.</text>
</comment>
<proteinExistence type="predicted"/>
<evidence type="ECO:0000256" key="1">
    <source>
        <dbReference type="SAM" id="Coils"/>
    </source>
</evidence>
<keyword evidence="4" id="KW-1185">Reference proteome</keyword>
<evidence type="ECO:0000313" key="3">
    <source>
        <dbReference type="EMBL" id="MBP1992070.1"/>
    </source>
</evidence>
<protein>
    <submittedName>
        <fullName evidence="3">Uncharacterized membrane protein (DUF106 family)</fullName>
    </submittedName>
</protein>
<feature type="coiled-coil region" evidence="1">
    <location>
        <begin position="36"/>
        <end position="63"/>
    </location>
</feature>
<dbReference type="EMBL" id="JAGGLB010000012">
    <property type="protein sequence ID" value="MBP1992070.1"/>
    <property type="molecule type" value="Genomic_DNA"/>
</dbReference>
<keyword evidence="1" id="KW-0175">Coiled coil</keyword>